<evidence type="ECO:0000256" key="5">
    <source>
        <dbReference type="ARBA" id="ARBA00024934"/>
    </source>
</evidence>
<dbReference type="PANTHER" id="PTHR30435:SF12">
    <property type="entry name" value="FLAGELLAR BASAL BODY ROD PROTEIN FLGB"/>
    <property type="match status" value="1"/>
</dbReference>
<evidence type="ECO:0000256" key="7">
    <source>
        <dbReference type="SAM" id="MobiDB-lite"/>
    </source>
</evidence>
<evidence type="ECO:0000256" key="2">
    <source>
        <dbReference type="ARBA" id="ARBA00009677"/>
    </source>
</evidence>
<keyword evidence="10" id="KW-1185">Reference proteome</keyword>
<accession>A0A2P6MG13</accession>
<comment type="caution">
    <text evidence="9">The sequence shown here is derived from an EMBL/GenBank/DDBJ whole genome shotgun (WGS) entry which is preliminary data.</text>
</comment>
<gene>
    <name evidence="9" type="ORF">C6I21_10550</name>
</gene>
<evidence type="ECO:0000313" key="9">
    <source>
        <dbReference type="EMBL" id="PRO65235.1"/>
    </source>
</evidence>
<dbReference type="EMBL" id="PVNS01000009">
    <property type="protein sequence ID" value="PRO65235.1"/>
    <property type="molecule type" value="Genomic_DNA"/>
</dbReference>
<keyword evidence="9" id="KW-0969">Cilium</keyword>
<feature type="domain" description="Flagellar basal body rod protein N-terminal" evidence="8">
    <location>
        <begin position="9"/>
        <end position="39"/>
    </location>
</feature>
<keyword evidence="9" id="KW-0966">Cell projection</keyword>
<sequence>MNLLNNDSMNLLETAVQASSKRQNTIANNIANADTPGYKAERTVFRHQLAEAEKQLEARQTDQRHIPFSQNSGSMSPEVKKRMDTAYNHNGNNVDIDHEMSMMAENQIYYNAVVERLSGKFNSVRTALGSGR</sequence>
<keyword evidence="9" id="KW-0282">Flagellum</keyword>
<keyword evidence="4 6" id="KW-0975">Bacterial flagellum</keyword>
<feature type="region of interest" description="Disordered" evidence="7">
    <location>
        <begin position="56"/>
        <end position="78"/>
    </location>
</feature>
<organism evidence="9 10">
    <name type="scientific">Alkalicoccus urumqiensis</name>
    <name type="common">Bacillus urumqiensis</name>
    <dbReference type="NCBI Taxonomy" id="1548213"/>
    <lineage>
        <taxon>Bacteria</taxon>
        <taxon>Bacillati</taxon>
        <taxon>Bacillota</taxon>
        <taxon>Bacilli</taxon>
        <taxon>Bacillales</taxon>
        <taxon>Bacillaceae</taxon>
        <taxon>Alkalicoccus</taxon>
    </lineage>
</organism>
<dbReference type="Pfam" id="PF00460">
    <property type="entry name" value="Flg_bb_rod"/>
    <property type="match status" value="1"/>
</dbReference>
<evidence type="ECO:0000256" key="3">
    <source>
        <dbReference type="ARBA" id="ARBA00014376"/>
    </source>
</evidence>
<evidence type="ECO:0000256" key="6">
    <source>
        <dbReference type="PIRNR" id="PIRNR002889"/>
    </source>
</evidence>
<evidence type="ECO:0000313" key="10">
    <source>
        <dbReference type="Proteomes" id="UP000243650"/>
    </source>
</evidence>
<protein>
    <recommendedName>
        <fullName evidence="3 6">Flagellar basal body rod protein FlgB</fullName>
    </recommendedName>
</protein>
<evidence type="ECO:0000256" key="4">
    <source>
        <dbReference type="ARBA" id="ARBA00023143"/>
    </source>
</evidence>
<evidence type="ECO:0000256" key="1">
    <source>
        <dbReference type="ARBA" id="ARBA00004117"/>
    </source>
</evidence>
<dbReference type="RefSeq" id="WP_105959435.1">
    <property type="nucleotide sequence ID" value="NZ_PVNS01000009.1"/>
</dbReference>
<dbReference type="GO" id="GO:0030694">
    <property type="term" value="C:bacterial-type flagellum basal body, rod"/>
    <property type="evidence" value="ECO:0007669"/>
    <property type="project" value="InterPro"/>
</dbReference>
<feature type="compositionally biased region" description="Basic and acidic residues" evidence="7">
    <location>
        <begin position="56"/>
        <end position="65"/>
    </location>
</feature>
<evidence type="ECO:0000259" key="8">
    <source>
        <dbReference type="Pfam" id="PF00460"/>
    </source>
</evidence>
<dbReference type="PIRSF" id="PIRSF002889">
    <property type="entry name" value="Rod_FlgB"/>
    <property type="match status" value="1"/>
</dbReference>
<dbReference type="InterPro" id="IPR019776">
    <property type="entry name" value="Flagellar_basal_body_rod_CS"/>
</dbReference>
<dbReference type="PANTHER" id="PTHR30435">
    <property type="entry name" value="FLAGELLAR PROTEIN"/>
    <property type="match status" value="1"/>
</dbReference>
<dbReference type="OrthoDB" id="9792068at2"/>
<dbReference type="Proteomes" id="UP000243650">
    <property type="component" value="Unassembled WGS sequence"/>
</dbReference>
<comment type="subcellular location">
    <subcellularLocation>
        <location evidence="1 6">Bacterial flagellum basal body</location>
    </subcellularLocation>
</comment>
<comment type="subunit">
    <text evidence="6">The basal body constitutes a major portion of the flagellar organelle and consists of a number of rings mounted on a central rod.</text>
</comment>
<comment type="similarity">
    <text evidence="2 6">Belongs to the flagella basal body rod proteins family.</text>
</comment>
<name>A0A2P6MG13_ALKUR</name>
<proteinExistence type="inferred from homology"/>
<reference evidence="9 10" key="1">
    <citation type="submission" date="2018-03" db="EMBL/GenBank/DDBJ databases">
        <title>Bacillus urumqiensis sp. nov., a moderately haloalkaliphilic bacterium isolated from a salt lake.</title>
        <authorList>
            <person name="Zhao B."/>
            <person name="Liao Z."/>
        </authorList>
    </citation>
    <scope>NUCLEOTIDE SEQUENCE [LARGE SCALE GENOMIC DNA]</scope>
    <source>
        <strain evidence="9 10">BZ-SZ-XJ18</strain>
    </source>
</reference>
<dbReference type="GO" id="GO:0071978">
    <property type="term" value="P:bacterial-type flagellum-dependent swarming motility"/>
    <property type="evidence" value="ECO:0007669"/>
    <property type="project" value="TreeGrafter"/>
</dbReference>
<dbReference type="InterPro" id="IPR006300">
    <property type="entry name" value="FlgB"/>
</dbReference>
<dbReference type="PROSITE" id="PS00588">
    <property type="entry name" value="FLAGELLA_BB_ROD"/>
    <property type="match status" value="1"/>
</dbReference>
<dbReference type="NCBIfam" id="TIGR01396">
    <property type="entry name" value="FlgB"/>
    <property type="match status" value="1"/>
</dbReference>
<dbReference type="InterPro" id="IPR001444">
    <property type="entry name" value="Flag_bb_rod_N"/>
</dbReference>
<comment type="function">
    <text evidence="5 6">Structural component of flagellum, the bacterial motility apparatus. Part of the rod structure of flagellar basal body.</text>
</comment>
<dbReference type="AlphaFoldDB" id="A0A2P6MG13"/>